<evidence type="ECO:0000256" key="5">
    <source>
        <dbReference type="ARBA" id="ARBA00022989"/>
    </source>
</evidence>
<name>A0ABT9NXC4_9ACTN</name>
<evidence type="ECO:0000313" key="9">
    <source>
        <dbReference type="Proteomes" id="UP001235712"/>
    </source>
</evidence>
<dbReference type="Pfam" id="PF07681">
    <property type="entry name" value="DoxX"/>
    <property type="match status" value="1"/>
</dbReference>
<organism evidence="8 9">
    <name type="scientific">Kineosporia succinea</name>
    <dbReference type="NCBI Taxonomy" id="84632"/>
    <lineage>
        <taxon>Bacteria</taxon>
        <taxon>Bacillati</taxon>
        <taxon>Actinomycetota</taxon>
        <taxon>Actinomycetes</taxon>
        <taxon>Kineosporiales</taxon>
        <taxon>Kineosporiaceae</taxon>
        <taxon>Kineosporia</taxon>
    </lineage>
</organism>
<keyword evidence="6 7" id="KW-0472">Membrane</keyword>
<dbReference type="Proteomes" id="UP001235712">
    <property type="component" value="Unassembled WGS sequence"/>
</dbReference>
<proteinExistence type="inferred from homology"/>
<accession>A0ABT9NXC4</accession>
<evidence type="ECO:0000256" key="1">
    <source>
        <dbReference type="ARBA" id="ARBA00004651"/>
    </source>
</evidence>
<evidence type="ECO:0000256" key="4">
    <source>
        <dbReference type="ARBA" id="ARBA00022692"/>
    </source>
</evidence>
<dbReference type="InterPro" id="IPR032808">
    <property type="entry name" value="DoxX"/>
</dbReference>
<dbReference type="EMBL" id="JAUSQZ010000001">
    <property type="protein sequence ID" value="MDP9825083.1"/>
    <property type="molecule type" value="Genomic_DNA"/>
</dbReference>
<evidence type="ECO:0000313" key="8">
    <source>
        <dbReference type="EMBL" id="MDP9825083.1"/>
    </source>
</evidence>
<comment type="subcellular location">
    <subcellularLocation>
        <location evidence="1">Cell membrane</location>
        <topology evidence="1">Multi-pass membrane protein</topology>
    </subcellularLocation>
</comment>
<dbReference type="RefSeq" id="WP_307238501.1">
    <property type="nucleotide sequence ID" value="NZ_JAUSQZ010000001.1"/>
</dbReference>
<protein>
    <submittedName>
        <fullName evidence="8">Oxidoreductase</fullName>
    </submittedName>
</protein>
<evidence type="ECO:0000256" key="6">
    <source>
        <dbReference type="ARBA" id="ARBA00023136"/>
    </source>
</evidence>
<keyword evidence="9" id="KW-1185">Reference proteome</keyword>
<keyword evidence="5 7" id="KW-1133">Transmembrane helix</keyword>
<feature type="transmembrane region" description="Helical" evidence="7">
    <location>
        <begin position="66"/>
        <end position="91"/>
    </location>
</feature>
<dbReference type="PANTHER" id="PTHR33452:SF1">
    <property type="entry name" value="INNER MEMBRANE PROTEIN YPHA-RELATED"/>
    <property type="match status" value="1"/>
</dbReference>
<gene>
    <name evidence="8" type="ORF">J2S57_000832</name>
</gene>
<keyword evidence="4 7" id="KW-0812">Transmembrane</keyword>
<dbReference type="PANTHER" id="PTHR33452">
    <property type="entry name" value="OXIDOREDUCTASE CATD-RELATED"/>
    <property type="match status" value="1"/>
</dbReference>
<reference evidence="8 9" key="1">
    <citation type="submission" date="2023-07" db="EMBL/GenBank/DDBJ databases">
        <title>Sequencing the genomes of 1000 actinobacteria strains.</title>
        <authorList>
            <person name="Klenk H.-P."/>
        </authorList>
    </citation>
    <scope>NUCLEOTIDE SEQUENCE [LARGE SCALE GENOMIC DNA]</scope>
    <source>
        <strain evidence="8 9">DSM 44388</strain>
    </source>
</reference>
<feature type="transmembrane region" description="Helical" evidence="7">
    <location>
        <begin position="9"/>
        <end position="28"/>
    </location>
</feature>
<sequence>MNTLLLRDIAILIARVAFGVVFIAHGWQKFSNGMDATAQGFEGMGIPLATAAAWFAMLVELGGGILMILGLAVPLVGVLQAGNMLGAWYFAHWGTNILSSEGGFEYVLILAALSLLLAAIGAGRISLDRAISPRLAGGVTGLERGVPA</sequence>
<evidence type="ECO:0000256" key="2">
    <source>
        <dbReference type="ARBA" id="ARBA00006679"/>
    </source>
</evidence>
<feature type="transmembrane region" description="Helical" evidence="7">
    <location>
        <begin position="40"/>
        <end position="59"/>
    </location>
</feature>
<comment type="caution">
    <text evidence="8">The sequence shown here is derived from an EMBL/GenBank/DDBJ whole genome shotgun (WGS) entry which is preliminary data.</text>
</comment>
<feature type="transmembrane region" description="Helical" evidence="7">
    <location>
        <begin position="103"/>
        <end position="125"/>
    </location>
</feature>
<evidence type="ECO:0000256" key="3">
    <source>
        <dbReference type="ARBA" id="ARBA00022475"/>
    </source>
</evidence>
<comment type="similarity">
    <text evidence="2">Belongs to the DoxX family.</text>
</comment>
<keyword evidence="3" id="KW-1003">Cell membrane</keyword>
<evidence type="ECO:0000256" key="7">
    <source>
        <dbReference type="SAM" id="Phobius"/>
    </source>
</evidence>
<dbReference type="InterPro" id="IPR051907">
    <property type="entry name" value="DoxX-like_oxidoreductase"/>
</dbReference>